<organism evidence="2 3">
    <name type="scientific">Paenibacillus dendrobii</name>
    <dbReference type="NCBI Taxonomy" id="2691084"/>
    <lineage>
        <taxon>Bacteria</taxon>
        <taxon>Bacillati</taxon>
        <taxon>Bacillota</taxon>
        <taxon>Bacilli</taxon>
        <taxon>Bacillales</taxon>
        <taxon>Paenibacillaceae</taxon>
        <taxon>Paenibacillus</taxon>
    </lineage>
</organism>
<protein>
    <submittedName>
        <fullName evidence="2">DUF1259 domain-containing protein</fullName>
    </submittedName>
</protein>
<feature type="chain" id="PRO_5039236180" evidence="1">
    <location>
        <begin position="24"/>
        <end position="154"/>
    </location>
</feature>
<dbReference type="RefSeq" id="WP_160496462.1">
    <property type="nucleotide sequence ID" value="NZ_WUBI01000001.1"/>
</dbReference>
<evidence type="ECO:0000313" key="2">
    <source>
        <dbReference type="EMBL" id="MWV42900.1"/>
    </source>
</evidence>
<feature type="signal peptide" evidence="1">
    <location>
        <begin position="1"/>
        <end position="23"/>
    </location>
</feature>
<name>A0A7X3II08_9BACL</name>
<evidence type="ECO:0000256" key="1">
    <source>
        <dbReference type="SAM" id="SignalP"/>
    </source>
</evidence>
<dbReference type="EMBL" id="WUBI01000001">
    <property type="protein sequence ID" value="MWV42900.1"/>
    <property type="molecule type" value="Genomic_DNA"/>
</dbReference>
<keyword evidence="1" id="KW-0732">Signal</keyword>
<dbReference type="Pfam" id="PF07485">
    <property type="entry name" value="DUF1529"/>
    <property type="match status" value="1"/>
</dbReference>
<comment type="caution">
    <text evidence="2">The sequence shown here is derived from an EMBL/GenBank/DDBJ whole genome shotgun (WGS) entry which is preliminary data.</text>
</comment>
<keyword evidence="3" id="KW-1185">Reference proteome</keyword>
<dbReference type="Proteomes" id="UP000460318">
    <property type="component" value="Unassembled WGS sequence"/>
</dbReference>
<gene>
    <name evidence="2" type="ORF">GRF59_04600</name>
</gene>
<sequence length="154" mass="16565">MNRTISLLIAFSLLCIPAGTSLGAKSNDCKEIEHIFKTNVKQVNGVCKLGIMRHDIAISILGVSLSPDTVELGFGANFENVGDQTAVIGEFALLGSEVNRVIDTLRKGNIEISALHNHQIGEQPQILYLHFQALGKEEALAGTVKAAIEATNRK</sequence>
<evidence type="ECO:0000313" key="3">
    <source>
        <dbReference type="Proteomes" id="UP000460318"/>
    </source>
</evidence>
<accession>A0A7X3II08</accession>
<dbReference type="InterPro" id="IPR011094">
    <property type="entry name" value="Uncharacterised_LppY/LpqO"/>
</dbReference>
<reference evidence="2 3" key="1">
    <citation type="submission" date="2019-12" db="EMBL/GenBank/DDBJ databases">
        <title>Paenibacillus sp. nov., an endophytic bacterium isolated from the stem of Dendrobium.</title>
        <authorList>
            <person name="Zhao R."/>
        </authorList>
    </citation>
    <scope>NUCLEOTIDE SEQUENCE [LARGE SCALE GENOMIC DNA]</scope>
    <source>
        <strain evidence="2 3">HJL G12</strain>
    </source>
</reference>
<proteinExistence type="predicted"/>
<dbReference type="AlphaFoldDB" id="A0A7X3II08"/>